<sequence>MQKKPTNKTSTTKKPATPKKRVAKTVKPLPEKPEEIPVNKMFGNQFWKMRSKHGREKLFETPEELWAAACEYFQWVEDNPLQETKVFQHQGAIVTEKVPIMRAMTLRALCFYLNCDESYFRKFKSTITEDKKDFFTVIANIETVIYNQKFEGAAGNLLNANIISRDLGLADKKEVSASVSFLDYLMQSSDDEEKDD</sequence>
<keyword evidence="3" id="KW-1185">Reference proteome</keyword>
<dbReference type="EMBL" id="CP033923">
    <property type="protein sequence ID" value="AZA91167.1"/>
    <property type="molecule type" value="Genomic_DNA"/>
</dbReference>
<accession>A0AAD0YLT4</accession>
<organism evidence="2 3">
    <name type="scientific">Chryseobacterium nakagawai</name>
    <dbReference type="NCBI Taxonomy" id="1241982"/>
    <lineage>
        <taxon>Bacteria</taxon>
        <taxon>Pseudomonadati</taxon>
        <taxon>Bacteroidota</taxon>
        <taxon>Flavobacteriia</taxon>
        <taxon>Flavobacteriales</taxon>
        <taxon>Weeksellaceae</taxon>
        <taxon>Chryseobacterium group</taxon>
        <taxon>Chryseobacterium</taxon>
    </lineage>
</organism>
<proteinExistence type="predicted"/>
<feature type="region of interest" description="Disordered" evidence="1">
    <location>
        <begin position="1"/>
        <end position="30"/>
    </location>
</feature>
<dbReference type="AlphaFoldDB" id="A0AAD0YLT4"/>
<evidence type="ECO:0000313" key="3">
    <source>
        <dbReference type="Proteomes" id="UP000278288"/>
    </source>
</evidence>
<name>A0AAD0YLT4_CHRNA</name>
<dbReference type="KEGG" id="cnk:EG343_11255"/>
<evidence type="ECO:0000313" key="2">
    <source>
        <dbReference type="EMBL" id="AZA91167.1"/>
    </source>
</evidence>
<dbReference type="RefSeq" id="WP_123857861.1">
    <property type="nucleotide sequence ID" value="NZ_CP033923.1"/>
</dbReference>
<evidence type="ECO:0000256" key="1">
    <source>
        <dbReference type="SAM" id="MobiDB-lite"/>
    </source>
</evidence>
<dbReference type="InterPro" id="IPR032066">
    <property type="entry name" value="GP3_package"/>
</dbReference>
<evidence type="ECO:0008006" key="4">
    <source>
        <dbReference type="Google" id="ProtNLM"/>
    </source>
</evidence>
<dbReference type="Pfam" id="PF16677">
    <property type="entry name" value="GP3_package"/>
    <property type="match status" value="1"/>
</dbReference>
<dbReference type="Proteomes" id="UP000278288">
    <property type="component" value="Chromosome"/>
</dbReference>
<gene>
    <name evidence="2" type="ORF">EG343_11255</name>
</gene>
<dbReference type="Gene3D" id="1.10.132.80">
    <property type="match status" value="1"/>
</dbReference>
<protein>
    <recommendedName>
        <fullName evidence="4">DNA-packaging protein gp3</fullName>
    </recommendedName>
</protein>
<reference evidence="2 3" key="1">
    <citation type="submission" date="2018-11" db="EMBL/GenBank/DDBJ databases">
        <title>Proposal to divide the Flavobacteriaceae and reorganize its genera based on Amino Acid Identity values calculated from whole genome sequences.</title>
        <authorList>
            <person name="Nicholson A.C."/>
            <person name="Gulvik C.A."/>
            <person name="Whitney A.M."/>
            <person name="Humrighouse B.W."/>
            <person name="Bell M."/>
            <person name="Holmes B."/>
            <person name="Steigerwalt A.G."/>
            <person name="Villarma A."/>
            <person name="Sheth M."/>
            <person name="Batra D."/>
            <person name="Pryor J."/>
            <person name="Bernardet J.-F."/>
            <person name="Hugo C."/>
            <person name="Kampfer P."/>
            <person name="Newman J."/>
            <person name="McQuiston J.R."/>
        </authorList>
    </citation>
    <scope>NUCLEOTIDE SEQUENCE [LARGE SCALE GENOMIC DNA]</scope>
    <source>
        <strain evidence="2 3">G0041</strain>
    </source>
</reference>